<keyword evidence="3" id="KW-1185">Reference proteome</keyword>
<dbReference type="EMBL" id="CP005286">
    <property type="protein sequence ID" value="AJE32061.1"/>
    <property type="molecule type" value="Genomic_DNA"/>
</dbReference>
<protein>
    <submittedName>
        <fullName evidence="2">Leucyl aminopeptidase</fullName>
    </submittedName>
</protein>
<organism evidence="2 3">
    <name type="scientific">Corynebacterium humireducens NBRC 106098 = DSM 45392</name>
    <dbReference type="NCBI Taxonomy" id="1223515"/>
    <lineage>
        <taxon>Bacteria</taxon>
        <taxon>Bacillati</taxon>
        <taxon>Actinomycetota</taxon>
        <taxon>Actinomycetes</taxon>
        <taxon>Mycobacteriales</taxon>
        <taxon>Corynebacteriaceae</taxon>
        <taxon>Corynebacterium</taxon>
    </lineage>
</organism>
<dbReference type="KEGG" id="chm:B842_01025"/>
<accession>A0A0B5D0A4</accession>
<proteinExistence type="predicted"/>
<evidence type="ECO:0000313" key="2">
    <source>
        <dbReference type="EMBL" id="AJE32061.1"/>
    </source>
</evidence>
<sequence length="173" mass="17521">MTEQSVPGEVPAGVGDLDDELDLHRGTQRQLGDADGGTDVGAGLTEDLPHEVGGTVDHGGLAGEAVGGGDEADDLDDAGHVVDTNEVVDGRQGVERGGPGEAGGLLRGDVLVHLAGGGELTVDEGQLTRGPHLVTGAQGRDVRRDGGGDLRQGDLQALEARGPGGHHFTSRFM</sequence>
<dbReference type="AlphaFoldDB" id="A0A0B5D0A4"/>
<dbReference type="Proteomes" id="UP000031524">
    <property type="component" value="Chromosome"/>
</dbReference>
<name>A0A0B5D0A4_9CORY</name>
<evidence type="ECO:0000256" key="1">
    <source>
        <dbReference type="SAM" id="MobiDB-lite"/>
    </source>
</evidence>
<evidence type="ECO:0000313" key="3">
    <source>
        <dbReference type="Proteomes" id="UP000031524"/>
    </source>
</evidence>
<keyword evidence="2" id="KW-0378">Hydrolase</keyword>
<feature type="compositionally biased region" description="Gly residues" evidence="1">
    <location>
        <begin position="56"/>
        <end position="69"/>
    </location>
</feature>
<keyword evidence="2" id="KW-0031">Aminopeptidase</keyword>
<feature type="region of interest" description="Disordered" evidence="1">
    <location>
        <begin position="1"/>
        <end position="77"/>
    </location>
</feature>
<dbReference type="HOGENOM" id="CLU_1545037_0_0_11"/>
<reference evidence="2 3" key="1">
    <citation type="submission" date="2013-04" db="EMBL/GenBank/DDBJ databases">
        <title>Complete genome sequence of Corynebacterium humireducens DSM 45392(T), isolated from a wastewater-fed microbial fuel cell.</title>
        <authorList>
            <person name="Ruckert C."/>
            <person name="Albersmeier A."/>
            <person name="Kalinowski J."/>
        </authorList>
    </citation>
    <scope>NUCLEOTIDE SEQUENCE [LARGE SCALE GENOMIC DNA]</scope>
    <source>
        <strain evidence="3">MFC-5</strain>
    </source>
</reference>
<gene>
    <name evidence="2" type="ORF">B842_01025</name>
</gene>
<dbReference type="GO" id="GO:0004177">
    <property type="term" value="F:aminopeptidase activity"/>
    <property type="evidence" value="ECO:0007669"/>
    <property type="project" value="UniProtKB-KW"/>
</dbReference>
<keyword evidence="2" id="KW-0645">Protease</keyword>